<dbReference type="Proteomes" id="UP001281761">
    <property type="component" value="Unassembled WGS sequence"/>
</dbReference>
<proteinExistence type="predicted"/>
<keyword evidence="2" id="KW-1185">Reference proteome</keyword>
<evidence type="ECO:0000313" key="1">
    <source>
        <dbReference type="EMBL" id="KAK2950720.1"/>
    </source>
</evidence>
<comment type="caution">
    <text evidence="1">The sequence shown here is derived from an EMBL/GenBank/DDBJ whole genome shotgun (WGS) entry which is preliminary data.</text>
</comment>
<sequence>MVPFAGTIGILSRQSHPIVATLSFSFITTLDVLRAGGSRHTQNVLYAVFLPKVRNWRGRDASLTDIRGDIVSMKLSSTLCWPVGGITAESQPLPRPARESKDLNHFVALLARLHHKSPFSQRTMKVFLICIPSFSQSQVVRRQAQMGVEGLEDTIDLQNDELRER</sequence>
<evidence type="ECO:0000313" key="2">
    <source>
        <dbReference type="Proteomes" id="UP001281761"/>
    </source>
</evidence>
<gene>
    <name evidence="1" type="ORF">BLNAU_14391</name>
</gene>
<accession>A0ABQ9XH27</accession>
<name>A0ABQ9XH27_9EUKA</name>
<protein>
    <submittedName>
        <fullName evidence="1">Uncharacterized protein</fullName>
    </submittedName>
</protein>
<organism evidence="1 2">
    <name type="scientific">Blattamonas nauphoetae</name>
    <dbReference type="NCBI Taxonomy" id="2049346"/>
    <lineage>
        <taxon>Eukaryota</taxon>
        <taxon>Metamonada</taxon>
        <taxon>Preaxostyla</taxon>
        <taxon>Oxymonadida</taxon>
        <taxon>Blattamonas</taxon>
    </lineage>
</organism>
<dbReference type="EMBL" id="JARBJD010000131">
    <property type="protein sequence ID" value="KAK2950720.1"/>
    <property type="molecule type" value="Genomic_DNA"/>
</dbReference>
<reference evidence="1 2" key="1">
    <citation type="journal article" date="2022" name="bioRxiv">
        <title>Genomics of Preaxostyla Flagellates Illuminates Evolutionary Transitions and the Path Towards Mitochondrial Loss.</title>
        <authorList>
            <person name="Novak L.V.F."/>
            <person name="Treitli S.C."/>
            <person name="Pyrih J."/>
            <person name="Halakuc P."/>
            <person name="Pipaliya S.V."/>
            <person name="Vacek V."/>
            <person name="Brzon O."/>
            <person name="Soukal P."/>
            <person name="Eme L."/>
            <person name="Dacks J.B."/>
            <person name="Karnkowska A."/>
            <person name="Elias M."/>
            <person name="Hampl V."/>
        </authorList>
    </citation>
    <scope>NUCLEOTIDE SEQUENCE [LARGE SCALE GENOMIC DNA]</scope>
    <source>
        <strain evidence="1">NAU3</strain>
        <tissue evidence="1">Gut</tissue>
    </source>
</reference>